<dbReference type="RefSeq" id="WP_063131188.1">
    <property type="nucleotide sequence ID" value="NZ_JBFAIH010000026.1"/>
</dbReference>
<accession>A0ABV3FHT6</accession>
<dbReference type="PANTHER" id="PTHR33371">
    <property type="entry name" value="INTERMEMBRANE PHOSPHOLIPID TRANSPORT SYSTEM BINDING PROTEIN MLAD-RELATED"/>
    <property type="match status" value="1"/>
</dbReference>
<evidence type="ECO:0000313" key="3">
    <source>
        <dbReference type="Proteomes" id="UP001551658"/>
    </source>
</evidence>
<dbReference type="InterPro" id="IPR003399">
    <property type="entry name" value="Mce/MlaD"/>
</dbReference>
<dbReference type="InterPro" id="IPR005693">
    <property type="entry name" value="Mce"/>
</dbReference>
<comment type="caution">
    <text evidence="2">The sequence shown here is derived from an EMBL/GenBank/DDBJ whole genome shotgun (WGS) entry which is preliminary data.</text>
</comment>
<dbReference type="NCBIfam" id="TIGR00996">
    <property type="entry name" value="Mtu_fam_mce"/>
    <property type="match status" value="1"/>
</dbReference>
<name>A0ABV3FHT6_9NOCA</name>
<evidence type="ECO:0000259" key="1">
    <source>
        <dbReference type="Pfam" id="PF02470"/>
    </source>
</evidence>
<dbReference type="EMBL" id="JBFAIH010000026">
    <property type="protein sequence ID" value="MEV0367217.1"/>
    <property type="molecule type" value="Genomic_DNA"/>
</dbReference>
<sequence length="337" mass="36659">MARLRRPAFAKNRFLWQGLLAAAAVAALVVGSSVLSQLRLGDKTVTAEFAQAAGMRAGATVDVSGIEVGEVRSVRLAGDKVEVVMKISRDIRVAADARAAIEMSTILGRMHIELVPGSGEESADGRIPLANTSVPYNLAKVIQDPKYTSSFERIERIDPDKLRQALDVFSRQMGDSPELAVTALDSIGALAKVINARRDEVDTLLQSMDQVSQLVADNQNSVLMLLTRGEAIGNAVALRQDLLRRLLDNVAALSGLLRDMGLENNGQLGPLIQNLNTMTQGLEKNRDNLDRLYEILPVSLRQFNNVIGNGPYADVWAPWFLPDNWLCFAQVVQGCGK</sequence>
<reference evidence="2 3" key="1">
    <citation type="submission" date="2024-06" db="EMBL/GenBank/DDBJ databases">
        <title>The Natural Products Discovery Center: Release of the First 8490 Sequenced Strains for Exploring Actinobacteria Biosynthetic Diversity.</title>
        <authorList>
            <person name="Kalkreuter E."/>
            <person name="Kautsar S.A."/>
            <person name="Yang D."/>
            <person name="Bader C.D."/>
            <person name="Teijaro C.N."/>
            <person name="Fluegel L."/>
            <person name="Davis C.M."/>
            <person name="Simpson J.R."/>
            <person name="Lauterbach L."/>
            <person name="Steele A.D."/>
            <person name="Gui C."/>
            <person name="Meng S."/>
            <person name="Li G."/>
            <person name="Viehrig K."/>
            <person name="Ye F."/>
            <person name="Su P."/>
            <person name="Kiefer A.F."/>
            <person name="Nichols A."/>
            <person name="Cepeda A.J."/>
            <person name="Yan W."/>
            <person name="Fan B."/>
            <person name="Jiang Y."/>
            <person name="Adhikari A."/>
            <person name="Zheng C.-J."/>
            <person name="Schuster L."/>
            <person name="Cowan T.M."/>
            <person name="Smanski M.J."/>
            <person name="Chevrette M.G."/>
            <person name="De Carvalho L.P.S."/>
            <person name="Shen B."/>
        </authorList>
    </citation>
    <scope>NUCLEOTIDE SEQUENCE [LARGE SCALE GENOMIC DNA]</scope>
    <source>
        <strain evidence="2 3">NPDC050671</strain>
    </source>
</reference>
<organism evidence="2 3">
    <name type="scientific">Nocardia fusca</name>
    <dbReference type="NCBI Taxonomy" id="941183"/>
    <lineage>
        <taxon>Bacteria</taxon>
        <taxon>Bacillati</taxon>
        <taxon>Actinomycetota</taxon>
        <taxon>Actinomycetes</taxon>
        <taxon>Mycobacteriales</taxon>
        <taxon>Nocardiaceae</taxon>
        <taxon>Nocardia</taxon>
    </lineage>
</organism>
<protein>
    <submittedName>
        <fullName evidence="2">MCE family protein</fullName>
    </submittedName>
</protein>
<feature type="domain" description="Mce/MlaD" evidence="1">
    <location>
        <begin position="43"/>
        <end position="117"/>
    </location>
</feature>
<dbReference type="Pfam" id="PF02470">
    <property type="entry name" value="MlaD"/>
    <property type="match status" value="1"/>
</dbReference>
<dbReference type="Proteomes" id="UP001551658">
    <property type="component" value="Unassembled WGS sequence"/>
</dbReference>
<keyword evidence="3" id="KW-1185">Reference proteome</keyword>
<dbReference type="PANTHER" id="PTHR33371:SF18">
    <property type="entry name" value="MCE-FAMILY PROTEIN MCE3C"/>
    <property type="match status" value="1"/>
</dbReference>
<evidence type="ECO:0000313" key="2">
    <source>
        <dbReference type="EMBL" id="MEV0367217.1"/>
    </source>
</evidence>
<proteinExistence type="predicted"/>
<dbReference type="InterPro" id="IPR052336">
    <property type="entry name" value="MlaD_Phospholipid_Transporter"/>
</dbReference>
<gene>
    <name evidence="2" type="ORF">AB0H72_31465</name>
</gene>